<protein>
    <submittedName>
        <fullName evidence="1">Uncharacterized protein</fullName>
    </submittedName>
</protein>
<evidence type="ECO:0000313" key="1">
    <source>
        <dbReference type="EMBL" id="QDU25242.1"/>
    </source>
</evidence>
<accession>A0A517Y541</accession>
<dbReference type="KEGG" id="aagg:ETAA8_03050"/>
<proteinExistence type="predicted"/>
<reference evidence="1 2" key="1">
    <citation type="submission" date="2019-02" db="EMBL/GenBank/DDBJ databases">
        <title>Deep-cultivation of Planctomycetes and their phenomic and genomic characterization uncovers novel biology.</title>
        <authorList>
            <person name="Wiegand S."/>
            <person name="Jogler M."/>
            <person name="Boedeker C."/>
            <person name="Pinto D."/>
            <person name="Vollmers J."/>
            <person name="Rivas-Marin E."/>
            <person name="Kohn T."/>
            <person name="Peeters S.H."/>
            <person name="Heuer A."/>
            <person name="Rast P."/>
            <person name="Oberbeckmann S."/>
            <person name="Bunk B."/>
            <person name="Jeske O."/>
            <person name="Meyerdierks A."/>
            <person name="Storesund J.E."/>
            <person name="Kallscheuer N."/>
            <person name="Luecker S."/>
            <person name="Lage O.M."/>
            <person name="Pohl T."/>
            <person name="Merkel B.J."/>
            <person name="Hornburger P."/>
            <person name="Mueller R.-W."/>
            <person name="Bruemmer F."/>
            <person name="Labrenz M."/>
            <person name="Spormann A.M."/>
            <person name="Op den Camp H."/>
            <person name="Overmann J."/>
            <person name="Amann R."/>
            <person name="Jetten M.S.M."/>
            <person name="Mascher T."/>
            <person name="Medema M.H."/>
            <person name="Devos D.P."/>
            <person name="Kaster A.-K."/>
            <person name="Ovreas L."/>
            <person name="Rohde M."/>
            <person name="Galperin M.Y."/>
            <person name="Jogler C."/>
        </authorList>
    </citation>
    <scope>NUCLEOTIDE SEQUENCE [LARGE SCALE GENOMIC DNA]</scope>
    <source>
        <strain evidence="1 2">ETA_A8</strain>
    </source>
</reference>
<organism evidence="1 2">
    <name type="scientific">Anatilimnocola aggregata</name>
    <dbReference type="NCBI Taxonomy" id="2528021"/>
    <lineage>
        <taxon>Bacteria</taxon>
        <taxon>Pseudomonadati</taxon>
        <taxon>Planctomycetota</taxon>
        <taxon>Planctomycetia</taxon>
        <taxon>Pirellulales</taxon>
        <taxon>Pirellulaceae</taxon>
        <taxon>Anatilimnocola</taxon>
    </lineage>
</organism>
<name>A0A517Y541_9BACT</name>
<dbReference type="Proteomes" id="UP000315017">
    <property type="component" value="Chromosome"/>
</dbReference>
<evidence type="ECO:0000313" key="2">
    <source>
        <dbReference type="Proteomes" id="UP000315017"/>
    </source>
</evidence>
<sequence>MTFGRDLERIGKRIIAGRFGRSWRSCLNRSRSKRIISRWGGSRRGRSCGGKRICRSWSGRCRRSKRIISGWCRSGCSRRWCSRFGSEQIIDWISLNRFGCGRRWCWSGNCRGKRIVRCRSSWLGHWSGRRSRSEWVIRCWVGWFWHGCRNSWGERIVSSWNSGLRHRGWHRSWIGRFRRWSKGVVLGRNNRLRRRHRSRVSWLGRWSKGVFLGRNHWLRRGHWCRVSWFRIYRLRRRSKGIFFSWDYRLWHWRRHRSRISWLRWRGINRFGFSGSWFNGLRFRWCWFDRFWRCWFHRLRSWFNRLGRWFNGLRFRWRWFDRFWRCWFHRLGLSRNRFSGNWLHRLGRNNWFRLCRLWLRRHGWRWHRWWFHGCHHWRQRRLLIGWSFQFWALHGRARRHAVRRTCTHRSTVNWSTARGWRAARLATAARPAASERCVETHRQNHYPNQHWFDQFAKQLSHGNSLQKRVKNGVFRQEIGQQSLRVSRLSWAGIQRRSKHRRADPIS</sequence>
<keyword evidence="2" id="KW-1185">Reference proteome</keyword>
<dbReference type="EMBL" id="CP036274">
    <property type="protein sequence ID" value="QDU25242.1"/>
    <property type="molecule type" value="Genomic_DNA"/>
</dbReference>
<dbReference type="AlphaFoldDB" id="A0A517Y541"/>
<gene>
    <name evidence="1" type="ORF">ETAA8_03050</name>
</gene>